<evidence type="ECO:0008006" key="3">
    <source>
        <dbReference type="Google" id="ProtNLM"/>
    </source>
</evidence>
<name>A0A139LI62_9BACE</name>
<gene>
    <name evidence="1" type="ORF">HMPREF2531_02137</name>
</gene>
<comment type="caution">
    <text evidence="1">The sequence shown here is derived from an EMBL/GenBank/DDBJ whole genome shotgun (WGS) entry which is preliminary data.</text>
</comment>
<dbReference type="EMBL" id="LTDF01000076">
    <property type="protein sequence ID" value="KXT51140.1"/>
    <property type="molecule type" value="Genomic_DNA"/>
</dbReference>
<evidence type="ECO:0000313" key="2">
    <source>
        <dbReference type="Proteomes" id="UP000070319"/>
    </source>
</evidence>
<dbReference type="PANTHER" id="PTHR43415">
    <property type="entry name" value="SPERMIDINE N(1)-ACETYLTRANSFERASE"/>
    <property type="match status" value="1"/>
</dbReference>
<dbReference type="InterPro" id="IPR016181">
    <property type="entry name" value="Acyl_CoA_acyltransferase"/>
</dbReference>
<accession>A0A139LI62</accession>
<dbReference type="PATRIC" id="fig|329854.7.peg.2179"/>
<sequence>MGIILRPISLNDGPFIVKWRNDDRVKSHCMSKSSITIESNEAFFHANVETGKYKQFIVDFIDRDFPMVSYPIASVYLKDMDYENKRCELCIFTSSDREWNIESQSMGIKLLLDKAFNEYGMYKVYSYIFSKFPEEVVLFKKAGFLIESILKAEALNDKGDYEDVIRMTIFKPK</sequence>
<evidence type="ECO:0000313" key="1">
    <source>
        <dbReference type="EMBL" id="KXT51140.1"/>
    </source>
</evidence>
<proteinExistence type="predicted"/>
<dbReference type="AlphaFoldDB" id="A0A139LI62"/>
<dbReference type="RefSeq" id="WP_061435851.1">
    <property type="nucleotide sequence ID" value="NZ_KQ968692.1"/>
</dbReference>
<dbReference type="Proteomes" id="UP000070319">
    <property type="component" value="Unassembled WGS sequence"/>
</dbReference>
<protein>
    <recommendedName>
        <fullName evidence="3">N-acetyltransferase</fullName>
    </recommendedName>
</protein>
<dbReference type="SUPFAM" id="SSF55729">
    <property type="entry name" value="Acyl-CoA N-acyltransferases (Nat)"/>
    <property type="match status" value="1"/>
</dbReference>
<organism evidence="1">
    <name type="scientific">Bacteroides intestinalis</name>
    <dbReference type="NCBI Taxonomy" id="329854"/>
    <lineage>
        <taxon>Bacteria</taxon>
        <taxon>Pseudomonadati</taxon>
        <taxon>Bacteroidota</taxon>
        <taxon>Bacteroidia</taxon>
        <taxon>Bacteroidales</taxon>
        <taxon>Bacteroidaceae</taxon>
        <taxon>Bacteroides</taxon>
    </lineage>
</organism>
<dbReference type="Gene3D" id="3.40.630.30">
    <property type="match status" value="1"/>
</dbReference>
<dbReference type="PANTHER" id="PTHR43415:SF3">
    <property type="entry name" value="GNAT-FAMILY ACETYLTRANSFERASE"/>
    <property type="match status" value="1"/>
</dbReference>
<reference evidence="1 2" key="1">
    <citation type="submission" date="2016-02" db="EMBL/GenBank/DDBJ databases">
        <authorList>
            <person name="Wen L."/>
            <person name="He K."/>
            <person name="Yang H."/>
        </authorList>
    </citation>
    <scope>NUCLEOTIDE SEQUENCE [LARGE SCALE GENOMIC DNA]</scope>
    <source>
        <strain evidence="1 2">KLE1704</strain>
    </source>
</reference>